<dbReference type="InterPro" id="IPR012677">
    <property type="entry name" value="Nucleotide-bd_a/b_plait_sf"/>
</dbReference>
<dbReference type="SMART" id="SM00360">
    <property type="entry name" value="RRM"/>
    <property type="match status" value="1"/>
</dbReference>
<evidence type="ECO:0000256" key="1">
    <source>
        <dbReference type="ARBA" id="ARBA00000971"/>
    </source>
</evidence>
<dbReference type="Gene3D" id="3.30.70.330">
    <property type="match status" value="1"/>
</dbReference>
<sequence>MVFGIVAEGLDVLNRINEAYLDDKGRPLKNIRLGFIVVLVHIAEERLEDDWKPMDEVLGPAALEKALRAKEAQTNAVILESTGDIPDADIKPPDNVLFVCKLNPVTKDEDLYTIFSRFGTVTSADIIRDFKTGDSLCYAFIEGRLHAANGEGGNDHGPLITGPSHPTIGCNSHRPSDAIDP</sequence>
<protein>
    <recommendedName>
        <fullName evidence="3">peptidylprolyl isomerase</fullName>
        <ecNumber evidence="3">5.2.1.8</ecNumber>
    </recommendedName>
</protein>
<dbReference type="GO" id="GO:0003723">
    <property type="term" value="F:RNA binding"/>
    <property type="evidence" value="ECO:0007669"/>
    <property type="project" value="UniProtKB-UniRule"/>
</dbReference>
<evidence type="ECO:0000313" key="10">
    <source>
        <dbReference type="EMBL" id="KAK1308198.1"/>
    </source>
</evidence>
<dbReference type="GO" id="GO:0003755">
    <property type="term" value="F:peptidyl-prolyl cis-trans isomerase activity"/>
    <property type="evidence" value="ECO:0007669"/>
    <property type="project" value="UniProtKB-KW"/>
</dbReference>
<evidence type="ECO:0000256" key="7">
    <source>
        <dbReference type="PROSITE-ProRule" id="PRU00176"/>
    </source>
</evidence>
<dbReference type="SUPFAM" id="SSF50891">
    <property type="entry name" value="Cyclophilin-like"/>
    <property type="match status" value="1"/>
</dbReference>
<evidence type="ECO:0000256" key="2">
    <source>
        <dbReference type="ARBA" id="ARBA00004123"/>
    </source>
</evidence>
<dbReference type="InterPro" id="IPR000504">
    <property type="entry name" value="RRM_dom"/>
</dbReference>
<dbReference type="GO" id="GO:0005634">
    <property type="term" value="C:nucleus"/>
    <property type="evidence" value="ECO:0007669"/>
    <property type="project" value="UniProtKB-SubCell"/>
</dbReference>
<evidence type="ECO:0000313" key="11">
    <source>
        <dbReference type="Proteomes" id="UP001180020"/>
    </source>
</evidence>
<evidence type="ECO:0000256" key="5">
    <source>
        <dbReference type="ARBA" id="ARBA00023235"/>
    </source>
</evidence>
<dbReference type="InterPro" id="IPR035979">
    <property type="entry name" value="RBD_domain_sf"/>
</dbReference>
<dbReference type="InterPro" id="IPR035542">
    <property type="entry name" value="CRIP"/>
</dbReference>
<organism evidence="10 11">
    <name type="scientific">Acorus calamus</name>
    <name type="common">Sweet flag</name>
    <dbReference type="NCBI Taxonomy" id="4465"/>
    <lineage>
        <taxon>Eukaryota</taxon>
        <taxon>Viridiplantae</taxon>
        <taxon>Streptophyta</taxon>
        <taxon>Embryophyta</taxon>
        <taxon>Tracheophyta</taxon>
        <taxon>Spermatophyta</taxon>
        <taxon>Magnoliopsida</taxon>
        <taxon>Liliopsida</taxon>
        <taxon>Acoraceae</taxon>
        <taxon>Acorus</taxon>
    </lineage>
</organism>
<evidence type="ECO:0000259" key="9">
    <source>
        <dbReference type="PROSITE" id="PS50102"/>
    </source>
</evidence>
<dbReference type="PANTHER" id="PTHR45843:SF1">
    <property type="entry name" value="PEPTIDYL-PROLYL CIS-TRANS ISOMERASE-LIKE 4"/>
    <property type="match status" value="1"/>
</dbReference>
<dbReference type="AlphaFoldDB" id="A0AAV9E791"/>
<reference evidence="10" key="2">
    <citation type="submission" date="2023-06" db="EMBL/GenBank/DDBJ databases">
        <authorList>
            <person name="Ma L."/>
            <person name="Liu K.-W."/>
            <person name="Li Z."/>
            <person name="Hsiao Y.-Y."/>
            <person name="Qi Y."/>
            <person name="Fu T."/>
            <person name="Tang G."/>
            <person name="Zhang D."/>
            <person name="Sun W.-H."/>
            <person name="Liu D.-K."/>
            <person name="Li Y."/>
            <person name="Chen G.-Z."/>
            <person name="Liu X.-D."/>
            <person name="Liao X.-Y."/>
            <person name="Jiang Y.-T."/>
            <person name="Yu X."/>
            <person name="Hao Y."/>
            <person name="Huang J."/>
            <person name="Zhao X.-W."/>
            <person name="Ke S."/>
            <person name="Chen Y.-Y."/>
            <person name="Wu W.-L."/>
            <person name="Hsu J.-L."/>
            <person name="Lin Y.-F."/>
            <person name="Huang M.-D."/>
            <person name="Li C.-Y."/>
            <person name="Huang L."/>
            <person name="Wang Z.-W."/>
            <person name="Zhao X."/>
            <person name="Zhong W.-Y."/>
            <person name="Peng D.-H."/>
            <person name="Ahmad S."/>
            <person name="Lan S."/>
            <person name="Zhang J.-S."/>
            <person name="Tsai W.-C."/>
            <person name="Van De Peer Y."/>
            <person name="Liu Z.-J."/>
        </authorList>
    </citation>
    <scope>NUCLEOTIDE SEQUENCE</scope>
    <source>
        <strain evidence="10">CP</strain>
        <tissue evidence="10">Leaves</tissue>
    </source>
</reference>
<dbReference type="Pfam" id="PF00076">
    <property type="entry name" value="RRM_1"/>
    <property type="match status" value="1"/>
</dbReference>
<dbReference type="PANTHER" id="PTHR45843">
    <property type="entry name" value="PEPTIDYL-PROLYL CIS-TRANS ISOMERASE-LIKE 4"/>
    <property type="match status" value="1"/>
</dbReference>
<keyword evidence="7" id="KW-0694">RNA-binding</keyword>
<keyword evidence="5" id="KW-0413">Isomerase</keyword>
<dbReference type="EMBL" id="JAUJYO010000009">
    <property type="protein sequence ID" value="KAK1308198.1"/>
    <property type="molecule type" value="Genomic_DNA"/>
</dbReference>
<name>A0AAV9E791_ACOCL</name>
<keyword evidence="11" id="KW-1185">Reference proteome</keyword>
<evidence type="ECO:0000256" key="6">
    <source>
        <dbReference type="ARBA" id="ARBA00023242"/>
    </source>
</evidence>
<comment type="caution">
    <text evidence="10">The sequence shown here is derived from an EMBL/GenBank/DDBJ whole genome shotgun (WGS) entry which is preliminary data.</text>
</comment>
<reference evidence="10" key="1">
    <citation type="journal article" date="2023" name="Nat. Commun.">
        <title>Diploid and tetraploid genomes of Acorus and the evolution of monocots.</title>
        <authorList>
            <person name="Ma L."/>
            <person name="Liu K.W."/>
            <person name="Li Z."/>
            <person name="Hsiao Y.Y."/>
            <person name="Qi Y."/>
            <person name="Fu T."/>
            <person name="Tang G.D."/>
            <person name="Zhang D."/>
            <person name="Sun W.H."/>
            <person name="Liu D.K."/>
            <person name="Li Y."/>
            <person name="Chen G.Z."/>
            <person name="Liu X.D."/>
            <person name="Liao X.Y."/>
            <person name="Jiang Y.T."/>
            <person name="Yu X."/>
            <person name="Hao Y."/>
            <person name="Huang J."/>
            <person name="Zhao X.W."/>
            <person name="Ke S."/>
            <person name="Chen Y.Y."/>
            <person name="Wu W.L."/>
            <person name="Hsu J.L."/>
            <person name="Lin Y.F."/>
            <person name="Huang M.D."/>
            <person name="Li C.Y."/>
            <person name="Huang L."/>
            <person name="Wang Z.W."/>
            <person name="Zhao X."/>
            <person name="Zhong W.Y."/>
            <person name="Peng D.H."/>
            <person name="Ahmad S."/>
            <person name="Lan S."/>
            <person name="Zhang J.S."/>
            <person name="Tsai W.C."/>
            <person name="Van de Peer Y."/>
            <person name="Liu Z.J."/>
        </authorList>
    </citation>
    <scope>NUCLEOTIDE SEQUENCE</scope>
    <source>
        <strain evidence="10">CP</strain>
    </source>
</reference>
<feature type="domain" description="RRM" evidence="9">
    <location>
        <begin position="95"/>
        <end position="142"/>
    </location>
</feature>
<comment type="catalytic activity">
    <reaction evidence="1">
        <text>[protein]-peptidylproline (omega=180) = [protein]-peptidylproline (omega=0)</text>
        <dbReference type="Rhea" id="RHEA:16237"/>
        <dbReference type="Rhea" id="RHEA-COMP:10747"/>
        <dbReference type="Rhea" id="RHEA-COMP:10748"/>
        <dbReference type="ChEBI" id="CHEBI:83833"/>
        <dbReference type="ChEBI" id="CHEBI:83834"/>
        <dbReference type="EC" id="5.2.1.8"/>
    </reaction>
</comment>
<evidence type="ECO:0000256" key="4">
    <source>
        <dbReference type="ARBA" id="ARBA00023110"/>
    </source>
</evidence>
<evidence type="ECO:0000256" key="3">
    <source>
        <dbReference type="ARBA" id="ARBA00013194"/>
    </source>
</evidence>
<evidence type="ECO:0000256" key="8">
    <source>
        <dbReference type="SAM" id="MobiDB-lite"/>
    </source>
</evidence>
<keyword evidence="6" id="KW-0539">Nucleus</keyword>
<dbReference type="PROSITE" id="PS50102">
    <property type="entry name" value="RRM"/>
    <property type="match status" value="1"/>
</dbReference>
<feature type="region of interest" description="Disordered" evidence="8">
    <location>
        <begin position="154"/>
        <end position="181"/>
    </location>
</feature>
<gene>
    <name evidence="10" type="ORF">QJS10_CPA09g00974</name>
</gene>
<comment type="subcellular location">
    <subcellularLocation>
        <location evidence="2">Nucleus</location>
    </subcellularLocation>
</comment>
<dbReference type="Proteomes" id="UP001180020">
    <property type="component" value="Unassembled WGS sequence"/>
</dbReference>
<dbReference type="SUPFAM" id="SSF54928">
    <property type="entry name" value="RNA-binding domain, RBD"/>
    <property type="match status" value="1"/>
</dbReference>
<dbReference type="InterPro" id="IPR029000">
    <property type="entry name" value="Cyclophilin-like_dom_sf"/>
</dbReference>
<dbReference type="EC" id="5.2.1.8" evidence="3"/>
<keyword evidence="4" id="KW-0697">Rotamase</keyword>
<accession>A0AAV9E791</accession>
<proteinExistence type="predicted"/>